<feature type="region of interest" description="Disordered" evidence="1">
    <location>
        <begin position="157"/>
        <end position="180"/>
    </location>
</feature>
<dbReference type="AlphaFoldDB" id="A0A086QQI4"/>
<sequence length="180" mass="19728">DGTSVEDALVDDSAAVAAVRVLVDSRELKSLLHHPLRRKHPRRLRVLVTDRVPHASLPLPLSRKKTPRPPRRSHHSLSAACSPPFPAARPPKTGSSACVVCRLGQRSVRLLELVSPAMVSARRMAGGDVGVHCLRLDSLLDASRCCSRLCESHSRNEEVPYAPSLQTPSFRLRSHHQTLG</sequence>
<gene>
    <name evidence="2" type="ORF">TGMAS_240770B</name>
</gene>
<dbReference type="EMBL" id="AEXC02001061">
    <property type="protein sequence ID" value="KFH14866.1"/>
    <property type="molecule type" value="Genomic_DNA"/>
</dbReference>
<evidence type="ECO:0000256" key="1">
    <source>
        <dbReference type="SAM" id="MobiDB-lite"/>
    </source>
</evidence>
<name>A0A086QQI4_TOXGO</name>
<evidence type="ECO:0000313" key="3">
    <source>
        <dbReference type="Proteomes" id="UP000028821"/>
    </source>
</evidence>
<feature type="non-terminal residue" evidence="2">
    <location>
        <position position="1"/>
    </location>
</feature>
<comment type="caution">
    <text evidence="2">The sequence shown here is derived from an EMBL/GenBank/DDBJ whole genome shotgun (WGS) entry which is preliminary data.</text>
</comment>
<feature type="region of interest" description="Disordered" evidence="1">
    <location>
        <begin position="57"/>
        <end position="91"/>
    </location>
</feature>
<dbReference type="VEuPathDB" id="ToxoDB:TGMAS_240770B"/>
<accession>A0A086QQI4</accession>
<reference evidence="2 3" key="1">
    <citation type="submission" date="2014-04" db="EMBL/GenBank/DDBJ databases">
        <authorList>
            <person name="Sibley D."/>
            <person name="Venepally P."/>
            <person name="Karamycheva S."/>
            <person name="Hadjithomas M."/>
            <person name="Khan A."/>
            <person name="Brunk B."/>
            <person name="Roos D."/>
            <person name="Caler E."/>
            <person name="Lorenzi H."/>
        </authorList>
    </citation>
    <scope>NUCLEOTIDE SEQUENCE [LARGE SCALE GENOMIC DNA]</scope>
    <source>
        <strain evidence="2 3">MAS</strain>
    </source>
</reference>
<protein>
    <submittedName>
        <fullName evidence="2">Cytochrome b5 family heme/steroid binding domain-containing protein</fullName>
    </submittedName>
</protein>
<dbReference type="Proteomes" id="UP000028821">
    <property type="component" value="Unassembled WGS sequence"/>
</dbReference>
<organism evidence="2 3">
    <name type="scientific">Toxoplasma gondii MAS</name>
    <dbReference type="NCBI Taxonomy" id="943118"/>
    <lineage>
        <taxon>Eukaryota</taxon>
        <taxon>Sar</taxon>
        <taxon>Alveolata</taxon>
        <taxon>Apicomplexa</taxon>
        <taxon>Conoidasida</taxon>
        <taxon>Coccidia</taxon>
        <taxon>Eucoccidiorida</taxon>
        <taxon>Eimeriorina</taxon>
        <taxon>Sarcocystidae</taxon>
        <taxon>Toxoplasma</taxon>
    </lineage>
</organism>
<feature type="compositionally biased region" description="Basic residues" evidence="1">
    <location>
        <begin position="62"/>
        <end position="75"/>
    </location>
</feature>
<proteinExistence type="predicted"/>
<evidence type="ECO:0000313" key="2">
    <source>
        <dbReference type="EMBL" id="KFH14866.1"/>
    </source>
</evidence>